<organism evidence="2 3">
    <name type="scientific">Phocaeicola plebeius (strain DSM 17135 / JCM 12973 / CCUG 54634 / M2)</name>
    <name type="common">Bacteroides plebeius</name>
    <dbReference type="NCBI Taxonomy" id="484018"/>
    <lineage>
        <taxon>Bacteria</taxon>
        <taxon>Pseudomonadati</taxon>
        <taxon>Bacteroidota</taxon>
        <taxon>Bacteroidia</taxon>
        <taxon>Bacteroidales</taxon>
        <taxon>Bacteroidaceae</taxon>
        <taxon>Phocaeicola</taxon>
    </lineage>
</organism>
<dbReference type="EMBL" id="ABQC02000023">
    <property type="protein sequence ID" value="EDY94603.1"/>
    <property type="molecule type" value="Genomic_DNA"/>
</dbReference>
<dbReference type="AlphaFoldDB" id="B5D210"/>
<comment type="caution">
    <text evidence="2">The sequence shown here is derived from an EMBL/GenBank/DDBJ whole genome shotgun (WGS) entry which is preliminary data.</text>
</comment>
<dbReference type="HOGENOM" id="CLU_2045030_0_0_10"/>
<dbReference type="Proteomes" id="UP000003452">
    <property type="component" value="Unassembled WGS sequence"/>
</dbReference>
<name>B5D210_PHOPM</name>
<sequence>MKKIFILTFALFGSMVFLSFSSNHLETKHAKEESECNCNNVITESDGKCTCGGDLFLSYTTCFNWVRCPLNCKNGWLYIGKTREKCTGCTPQQNGNGRGSVKEFYPCHVCKKCGKKYVLD</sequence>
<feature type="signal peptide" evidence="1">
    <location>
        <begin position="1"/>
        <end position="25"/>
    </location>
</feature>
<proteinExistence type="predicted"/>
<reference evidence="2 3" key="2">
    <citation type="submission" date="2008-08" db="EMBL/GenBank/DDBJ databases">
        <authorList>
            <person name="Fulton L."/>
            <person name="Clifton S."/>
            <person name="Fulton B."/>
            <person name="Xu J."/>
            <person name="Minx P."/>
            <person name="Pepin K.H."/>
            <person name="Johnson M."/>
            <person name="Thiruvilangam P."/>
            <person name="Bhonagiri V."/>
            <person name="Nash W.E."/>
            <person name="Mardis E.R."/>
            <person name="Wilson R.K."/>
        </authorList>
    </citation>
    <scope>NUCLEOTIDE SEQUENCE [LARGE SCALE GENOMIC DNA]</scope>
    <source>
        <strain evidence="3">DSM 17135 / JCM 12973 / M2</strain>
    </source>
</reference>
<accession>B5D210</accession>
<protein>
    <submittedName>
        <fullName evidence="2">Uncharacterized protein</fullName>
    </submittedName>
</protein>
<gene>
    <name evidence="2" type="ORF">BACPLE_03011</name>
</gene>
<evidence type="ECO:0000313" key="3">
    <source>
        <dbReference type="Proteomes" id="UP000003452"/>
    </source>
</evidence>
<evidence type="ECO:0000256" key="1">
    <source>
        <dbReference type="SAM" id="SignalP"/>
    </source>
</evidence>
<reference evidence="2 3" key="1">
    <citation type="submission" date="2008-08" db="EMBL/GenBank/DDBJ databases">
        <title>Draft genome sequence of Bacteroides plebeius (DSM 17135).</title>
        <authorList>
            <person name="Sudarsanam P."/>
            <person name="Ley R."/>
            <person name="Guruge J."/>
            <person name="Turnbaugh P.J."/>
            <person name="Mahowald M."/>
            <person name="Liep D."/>
            <person name="Gordon J."/>
        </authorList>
    </citation>
    <scope>NUCLEOTIDE SEQUENCE [LARGE SCALE GENOMIC DNA]</scope>
    <source>
        <strain evidence="3">DSM 17135 / JCM 12973 / M2</strain>
    </source>
</reference>
<evidence type="ECO:0000313" key="2">
    <source>
        <dbReference type="EMBL" id="EDY94603.1"/>
    </source>
</evidence>
<dbReference type="GeneID" id="43185731"/>
<keyword evidence="1" id="KW-0732">Signal</keyword>
<dbReference type="RefSeq" id="WP_007563046.1">
    <property type="nucleotide sequence ID" value="NZ_CAXSQN010000003.1"/>
</dbReference>
<feature type="chain" id="PRO_5002831096" evidence="1">
    <location>
        <begin position="26"/>
        <end position="120"/>
    </location>
</feature>